<evidence type="ECO:0000313" key="3">
    <source>
        <dbReference type="EMBL" id="ODA28783.1"/>
    </source>
</evidence>
<dbReference type="STRING" id="1841610.A6X21_11075"/>
<sequence length="100" mass="10869">MRPVVHESMEVNVPQQGSSGEKEQLCGSARFALAASDAGEIARTVAIAGGSAALVALLEILSSFHFGTWNAFFTALFTVVIRLVQQWSSDTRRVTHPWHD</sequence>
<protein>
    <submittedName>
        <fullName evidence="3">Uncharacterized protein</fullName>
    </submittedName>
</protein>
<feature type="transmembrane region" description="Helical" evidence="2">
    <location>
        <begin position="67"/>
        <end position="84"/>
    </location>
</feature>
<keyword evidence="4" id="KW-1185">Reference proteome</keyword>
<proteinExistence type="predicted"/>
<keyword evidence="2" id="KW-0472">Membrane</keyword>
<organism evidence="3 4">
    <name type="scientific">Planctopirus hydrillae</name>
    <dbReference type="NCBI Taxonomy" id="1841610"/>
    <lineage>
        <taxon>Bacteria</taxon>
        <taxon>Pseudomonadati</taxon>
        <taxon>Planctomycetota</taxon>
        <taxon>Planctomycetia</taxon>
        <taxon>Planctomycetales</taxon>
        <taxon>Planctomycetaceae</taxon>
        <taxon>Planctopirus</taxon>
    </lineage>
</organism>
<dbReference type="Proteomes" id="UP000094828">
    <property type="component" value="Unassembled WGS sequence"/>
</dbReference>
<evidence type="ECO:0000256" key="2">
    <source>
        <dbReference type="SAM" id="Phobius"/>
    </source>
</evidence>
<reference evidence="3 4" key="1">
    <citation type="submission" date="2016-05" db="EMBL/GenBank/DDBJ databases">
        <title>Genomic and physiological characterization of Planctopirus sp. isolated from fresh water lake.</title>
        <authorList>
            <person name="Subhash Y."/>
            <person name="Ramana C."/>
        </authorList>
    </citation>
    <scope>NUCLEOTIDE SEQUENCE [LARGE SCALE GENOMIC DNA]</scope>
    <source>
        <strain evidence="3 4">JC280</strain>
    </source>
</reference>
<evidence type="ECO:0000313" key="4">
    <source>
        <dbReference type="Proteomes" id="UP000094828"/>
    </source>
</evidence>
<feature type="region of interest" description="Disordered" evidence="1">
    <location>
        <begin position="1"/>
        <end position="22"/>
    </location>
</feature>
<accession>A0A1C3E6E7</accession>
<dbReference type="RefSeq" id="WP_068851044.1">
    <property type="nucleotide sequence ID" value="NZ_LYDR01000151.1"/>
</dbReference>
<keyword evidence="2" id="KW-1133">Transmembrane helix</keyword>
<gene>
    <name evidence="3" type="ORF">A6X21_11075</name>
</gene>
<keyword evidence="2" id="KW-0812">Transmembrane</keyword>
<evidence type="ECO:0000256" key="1">
    <source>
        <dbReference type="SAM" id="MobiDB-lite"/>
    </source>
</evidence>
<feature type="transmembrane region" description="Helical" evidence="2">
    <location>
        <begin position="41"/>
        <end position="61"/>
    </location>
</feature>
<dbReference type="EMBL" id="LYDR01000151">
    <property type="protein sequence ID" value="ODA28783.1"/>
    <property type="molecule type" value="Genomic_DNA"/>
</dbReference>
<dbReference type="AlphaFoldDB" id="A0A1C3E6E7"/>
<dbReference type="OrthoDB" id="214644at2"/>
<name>A0A1C3E6E7_9PLAN</name>
<comment type="caution">
    <text evidence="3">The sequence shown here is derived from an EMBL/GenBank/DDBJ whole genome shotgun (WGS) entry which is preliminary data.</text>
</comment>